<dbReference type="Pfam" id="PF02771">
    <property type="entry name" value="Acyl-CoA_dh_N"/>
    <property type="match status" value="1"/>
</dbReference>
<dbReference type="RefSeq" id="WP_344969248.1">
    <property type="nucleotide sequence ID" value="NZ_BAABDD010000006.1"/>
</dbReference>
<dbReference type="Gene3D" id="1.10.540.10">
    <property type="entry name" value="Acyl-CoA dehydrogenase/oxidase, N-terminal domain"/>
    <property type="match status" value="1"/>
</dbReference>
<keyword evidence="10" id="KW-1185">Reference proteome</keyword>
<feature type="domain" description="Acyl-CoA dehydrogenase/oxidase N-terminal" evidence="8">
    <location>
        <begin position="7"/>
        <end position="102"/>
    </location>
</feature>
<keyword evidence="3 5" id="KW-0285">Flavoprotein</keyword>
<gene>
    <name evidence="9" type="ORF">GCM10022402_16870</name>
</gene>
<dbReference type="Pfam" id="PF00441">
    <property type="entry name" value="Acyl-CoA_dh_1"/>
    <property type="match status" value="1"/>
</dbReference>
<proteinExistence type="inferred from homology"/>
<dbReference type="PROSITE" id="PS00073">
    <property type="entry name" value="ACYL_COA_DH_2"/>
    <property type="match status" value="1"/>
</dbReference>
<comment type="cofactor">
    <cofactor evidence="1 5">
        <name>FAD</name>
        <dbReference type="ChEBI" id="CHEBI:57692"/>
    </cofactor>
</comment>
<organism evidence="9 10">
    <name type="scientific">Salinactinospora qingdaonensis</name>
    <dbReference type="NCBI Taxonomy" id="702744"/>
    <lineage>
        <taxon>Bacteria</taxon>
        <taxon>Bacillati</taxon>
        <taxon>Actinomycetota</taxon>
        <taxon>Actinomycetes</taxon>
        <taxon>Streptosporangiales</taxon>
        <taxon>Nocardiopsidaceae</taxon>
        <taxon>Salinactinospora</taxon>
    </lineage>
</organism>
<feature type="domain" description="Acyl-CoA dehydrogenase/oxidase C-terminal" evidence="6">
    <location>
        <begin position="212"/>
        <end position="371"/>
    </location>
</feature>
<dbReference type="Proteomes" id="UP001500908">
    <property type="component" value="Unassembled WGS sequence"/>
</dbReference>
<dbReference type="InterPro" id="IPR006091">
    <property type="entry name" value="Acyl-CoA_Oxase/DH_mid-dom"/>
</dbReference>
<dbReference type="InterPro" id="IPR009100">
    <property type="entry name" value="AcylCoA_DH/oxidase_NM_dom_sf"/>
</dbReference>
<evidence type="ECO:0000313" key="10">
    <source>
        <dbReference type="Proteomes" id="UP001500908"/>
    </source>
</evidence>
<dbReference type="InterPro" id="IPR046373">
    <property type="entry name" value="Acyl-CoA_Oxase/DH_mid-dom_sf"/>
</dbReference>
<dbReference type="Pfam" id="PF02770">
    <property type="entry name" value="Acyl-CoA_dh_M"/>
    <property type="match status" value="1"/>
</dbReference>
<comment type="similarity">
    <text evidence="2 5">Belongs to the acyl-CoA dehydrogenase family.</text>
</comment>
<evidence type="ECO:0000259" key="7">
    <source>
        <dbReference type="Pfam" id="PF02770"/>
    </source>
</evidence>
<dbReference type="InterPro" id="IPR009075">
    <property type="entry name" value="AcylCo_DH/oxidase_C"/>
</dbReference>
<sequence length="380" mass="40691">MAPQALQVAREFVRTEILERDAEPDTGVHARFRESGVANWWLPESTGGLGLPLVEGVDIAAALAYGDAGLAFSSFVSIVGTSLLELYGGQRLQREWLKPLATTGGYCAVLGSEREAGSELDRMDTTAARDGDTVVLNGTKLFSTNADAADFWIVFARATAGMEQPYVAVVVPRTAPGVRIEKRWNTLGLATSPVYQVSLTDCRVTAENVLAGHGLRLLEIGLNPSRILIAATAVGIARRVRDLCMGYAKNKPLKGTTLAKNPIFADKLAQMEVGIEVMRSQCRAAARDYDAIMAGADPAAGFARRGALKSALVAKVYCGQTGWQIAGTGSEVFGGLGYTDEVAIGRLVRDMRFVSLVEGGDEVVRELLYARHVMPPAKRS</sequence>
<dbReference type="Gene3D" id="2.40.110.10">
    <property type="entry name" value="Butyryl-CoA Dehydrogenase, subunit A, domain 2"/>
    <property type="match status" value="1"/>
</dbReference>
<dbReference type="PANTHER" id="PTHR43884">
    <property type="entry name" value="ACYL-COA DEHYDROGENASE"/>
    <property type="match status" value="1"/>
</dbReference>
<dbReference type="EMBL" id="BAABDD010000006">
    <property type="protein sequence ID" value="GAA3737513.1"/>
    <property type="molecule type" value="Genomic_DNA"/>
</dbReference>
<dbReference type="InterPro" id="IPR006089">
    <property type="entry name" value="Acyl-CoA_DH_CS"/>
</dbReference>
<dbReference type="InterPro" id="IPR013786">
    <property type="entry name" value="AcylCoA_DH/ox_N"/>
</dbReference>
<dbReference type="PANTHER" id="PTHR43884:SF12">
    <property type="entry name" value="ISOVALERYL-COA DEHYDROGENASE, MITOCHONDRIAL-RELATED"/>
    <property type="match status" value="1"/>
</dbReference>
<feature type="domain" description="Acyl-CoA oxidase/dehydrogenase middle" evidence="7">
    <location>
        <begin position="110"/>
        <end position="202"/>
    </location>
</feature>
<dbReference type="SUPFAM" id="SSF56645">
    <property type="entry name" value="Acyl-CoA dehydrogenase NM domain-like"/>
    <property type="match status" value="1"/>
</dbReference>
<dbReference type="Gene3D" id="1.20.140.10">
    <property type="entry name" value="Butyryl-CoA Dehydrogenase, subunit A, domain 3"/>
    <property type="match status" value="1"/>
</dbReference>
<evidence type="ECO:0000256" key="2">
    <source>
        <dbReference type="ARBA" id="ARBA00009347"/>
    </source>
</evidence>
<name>A0ABP7FHK9_9ACTN</name>
<protein>
    <submittedName>
        <fullName evidence="9">Acyl-CoA dehydrogenase family protein</fullName>
    </submittedName>
</protein>
<dbReference type="CDD" id="cd00567">
    <property type="entry name" value="ACAD"/>
    <property type="match status" value="1"/>
</dbReference>
<keyword evidence="4 5" id="KW-0274">FAD</keyword>
<dbReference type="PIRSF" id="PIRSF016578">
    <property type="entry name" value="HsaA"/>
    <property type="match status" value="1"/>
</dbReference>
<evidence type="ECO:0000259" key="8">
    <source>
        <dbReference type="Pfam" id="PF02771"/>
    </source>
</evidence>
<dbReference type="InterPro" id="IPR036250">
    <property type="entry name" value="AcylCo_DH-like_C"/>
</dbReference>
<accession>A0ABP7FHK9</accession>
<evidence type="ECO:0000256" key="5">
    <source>
        <dbReference type="RuleBase" id="RU362125"/>
    </source>
</evidence>
<dbReference type="InterPro" id="IPR037069">
    <property type="entry name" value="AcylCoA_DH/ox_N_sf"/>
</dbReference>
<dbReference type="SUPFAM" id="SSF47203">
    <property type="entry name" value="Acyl-CoA dehydrogenase C-terminal domain-like"/>
    <property type="match status" value="1"/>
</dbReference>
<comment type="caution">
    <text evidence="9">The sequence shown here is derived from an EMBL/GenBank/DDBJ whole genome shotgun (WGS) entry which is preliminary data.</text>
</comment>
<evidence type="ECO:0000256" key="1">
    <source>
        <dbReference type="ARBA" id="ARBA00001974"/>
    </source>
</evidence>
<reference evidence="10" key="1">
    <citation type="journal article" date="2019" name="Int. J. Syst. Evol. Microbiol.">
        <title>The Global Catalogue of Microorganisms (GCM) 10K type strain sequencing project: providing services to taxonomists for standard genome sequencing and annotation.</title>
        <authorList>
            <consortium name="The Broad Institute Genomics Platform"/>
            <consortium name="The Broad Institute Genome Sequencing Center for Infectious Disease"/>
            <person name="Wu L."/>
            <person name="Ma J."/>
        </authorList>
    </citation>
    <scope>NUCLEOTIDE SEQUENCE [LARGE SCALE GENOMIC DNA]</scope>
    <source>
        <strain evidence="10">JCM 17137</strain>
    </source>
</reference>
<evidence type="ECO:0000256" key="4">
    <source>
        <dbReference type="ARBA" id="ARBA00022827"/>
    </source>
</evidence>
<evidence type="ECO:0000256" key="3">
    <source>
        <dbReference type="ARBA" id="ARBA00022630"/>
    </source>
</evidence>
<keyword evidence="5" id="KW-0560">Oxidoreductase</keyword>
<evidence type="ECO:0000313" key="9">
    <source>
        <dbReference type="EMBL" id="GAA3737513.1"/>
    </source>
</evidence>
<evidence type="ECO:0000259" key="6">
    <source>
        <dbReference type="Pfam" id="PF00441"/>
    </source>
</evidence>